<comment type="subcellular location">
    <subcellularLocation>
        <location evidence="1">Secreted</location>
    </subcellularLocation>
</comment>
<dbReference type="AlphaFoldDB" id="A0AAD1W286"/>
<sequence length="166" mass="18695">MEYLLEVSLLVGLAMMVDAAPFIPNDFTDKITDAINYYNMESESKSLFKLLEDKDINNLNHSKKIETIIIVIQETVCLKSQYLSRESCPFKNGGEVRECIVSIDKSDLSVASNVRCETMSDSVGNGPDKCRQMQSTSNHDGNMTTNPGNKHRKDREGTKMLIRPVR</sequence>
<evidence type="ECO:0000313" key="8">
    <source>
        <dbReference type="Proteomes" id="UP001295444"/>
    </source>
</evidence>
<accession>A0AAD1W286</accession>
<feature type="chain" id="PRO_5042002656" evidence="6">
    <location>
        <begin position="20"/>
        <end position="166"/>
    </location>
</feature>
<keyword evidence="8" id="KW-1185">Reference proteome</keyword>
<dbReference type="Proteomes" id="UP001295444">
    <property type="component" value="Chromosome 04"/>
</dbReference>
<dbReference type="InterPro" id="IPR001894">
    <property type="entry name" value="Cathelicidin-like"/>
</dbReference>
<evidence type="ECO:0000256" key="5">
    <source>
        <dbReference type="SAM" id="MobiDB-lite"/>
    </source>
</evidence>
<feature type="signal peptide" evidence="6">
    <location>
        <begin position="1"/>
        <end position="19"/>
    </location>
</feature>
<dbReference type="Pfam" id="PF00666">
    <property type="entry name" value="Cathelicidins"/>
    <property type="match status" value="1"/>
</dbReference>
<evidence type="ECO:0000256" key="6">
    <source>
        <dbReference type="SAM" id="SignalP"/>
    </source>
</evidence>
<evidence type="ECO:0000313" key="7">
    <source>
        <dbReference type="EMBL" id="CAH2281821.1"/>
    </source>
</evidence>
<name>A0AAD1W286_PELCU</name>
<dbReference type="Gene3D" id="3.10.450.10">
    <property type="match status" value="1"/>
</dbReference>
<gene>
    <name evidence="7" type="ORF">PECUL_23A060381</name>
</gene>
<evidence type="ECO:0000256" key="4">
    <source>
        <dbReference type="ARBA" id="ARBA00023157"/>
    </source>
</evidence>
<organism evidence="7 8">
    <name type="scientific">Pelobates cultripes</name>
    <name type="common">Western spadefoot toad</name>
    <dbReference type="NCBI Taxonomy" id="61616"/>
    <lineage>
        <taxon>Eukaryota</taxon>
        <taxon>Metazoa</taxon>
        <taxon>Chordata</taxon>
        <taxon>Craniata</taxon>
        <taxon>Vertebrata</taxon>
        <taxon>Euteleostomi</taxon>
        <taxon>Amphibia</taxon>
        <taxon>Batrachia</taxon>
        <taxon>Anura</taxon>
        <taxon>Pelobatoidea</taxon>
        <taxon>Pelobatidae</taxon>
        <taxon>Pelobates</taxon>
    </lineage>
</organism>
<dbReference type="GO" id="GO:0006952">
    <property type="term" value="P:defense response"/>
    <property type="evidence" value="ECO:0007669"/>
    <property type="project" value="InterPro"/>
</dbReference>
<dbReference type="PANTHER" id="PTHR10206:SF0">
    <property type="entry name" value="CATHELICIDIN B1-RELATED"/>
    <property type="match status" value="1"/>
</dbReference>
<proteinExistence type="inferred from homology"/>
<comment type="similarity">
    <text evidence="2">Belongs to the cathelicidin family.</text>
</comment>
<feature type="region of interest" description="Disordered" evidence="5">
    <location>
        <begin position="121"/>
        <end position="166"/>
    </location>
</feature>
<feature type="compositionally biased region" description="Polar residues" evidence="5">
    <location>
        <begin position="132"/>
        <end position="148"/>
    </location>
</feature>
<evidence type="ECO:0000256" key="3">
    <source>
        <dbReference type="ARBA" id="ARBA00022525"/>
    </source>
</evidence>
<keyword evidence="3" id="KW-0964">Secreted</keyword>
<dbReference type="PANTHER" id="PTHR10206">
    <property type="entry name" value="CATHELICIDIN"/>
    <property type="match status" value="1"/>
</dbReference>
<dbReference type="SUPFAM" id="SSF54403">
    <property type="entry name" value="Cystatin/monellin"/>
    <property type="match status" value="1"/>
</dbReference>
<evidence type="ECO:0000256" key="2">
    <source>
        <dbReference type="ARBA" id="ARBA00005320"/>
    </source>
</evidence>
<protein>
    <submittedName>
        <fullName evidence="7">Uncharacterized protein</fullName>
    </submittedName>
</protein>
<keyword evidence="4" id="KW-1015">Disulfide bond</keyword>
<evidence type="ECO:0000256" key="1">
    <source>
        <dbReference type="ARBA" id="ARBA00004613"/>
    </source>
</evidence>
<reference evidence="7" key="1">
    <citation type="submission" date="2022-03" db="EMBL/GenBank/DDBJ databases">
        <authorList>
            <person name="Alioto T."/>
            <person name="Alioto T."/>
            <person name="Gomez Garrido J."/>
        </authorList>
    </citation>
    <scope>NUCLEOTIDE SEQUENCE</scope>
</reference>
<dbReference type="InterPro" id="IPR046350">
    <property type="entry name" value="Cystatin_sf"/>
</dbReference>
<dbReference type="GO" id="GO:0005615">
    <property type="term" value="C:extracellular space"/>
    <property type="evidence" value="ECO:0007669"/>
    <property type="project" value="TreeGrafter"/>
</dbReference>
<dbReference type="EMBL" id="OW240915">
    <property type="protein sequence ID" value="CAH2281821.1"/>
    <property type="molecule type" value="Genomic_DNA"/>
</dbReference>
<keyword evidence="6" id="KW-0732">Signal</keyword>